<keyword evidence="4" id="KW-1185">Reference proteome</keyword>
<evidence type="ECO:0000256" key="2">
    <source>
        <dbReference type="RuleBase" id="RU362080"/>
    </source>
</evidence>
<dbReference type="KEGG" id="maur:BOH66_03775"/>
<evidence type="ECO:0000313" key="4">
    <source>
        <dbReference type="Proteomes" id="UP000187185"/>
    </source>
</evidence>
<dbReference type="AlphaFoldDB" id="A0A1P8U5U5"/>
<dbReference type="STRING" id="36805.BOH66_03775"/>
<dbReference type="InterPro" id="IPR006442">
    <property type="entry name" value="Antitoxin_Phd/YefM"/>
</dbReference>
<proteinExistence type="inferred from homology"/>
<protein>
    <recommendedName>
        <fullName evidence="2">Antitoxin</fullName>
    </recommendedName>
</protein>
<dbReference type="InterPro" id="IPR036165">
    <property type="entry name" value="YefM-like_sf"/>
</dbReference>
<evidence type="ECO:0000256" key="1">
    <source>
        <dbReference type="ARBA" id="ARBA00009981"/>
    </source>
</evidence>
<accession>A0A1P8U5U5</accession>
<dbReference type="RefSeq" id="WP_076689429.1">
    <property type="nucleotide sequence ID" value="NZ_CP018762.1"/>
</dbReference>
<dbReference type="Proteomes" id="UP000187185">
    <property type="component" value="Chromosome"/>
</dbReference>
<name>A0A1P8U5U5_9MICO</name>
<reference evidence="3 4" key="1">
    <citation type="submission" date="2016-12" db="EMBL/GenBank/DDBJ databases">
        <title>Complete genome sequence of Microbacterium aurum KACC 15219.</title>
        <authorList>
            <person name="Jung Y."/>
            <person name="Shin J.-H."/>
            <person name="Lee Y.-J."/>
            <person name="Yi H."/>
            <person name="Bahn Y.-S."/>
            <person name="Kim J.F."/>
            <person name="Lee D.-W."/>
        </authorList>
    </citation>
    <scope>NUCLEOTIDE SEQUENCE [LARGE SCALE GENOMIC DNA]</scope>
    <source>
        <strain evidence="3 4">KACC 15219</strain>
    </source>
</reference>
<dbReference type="OrthoDB" id="557859at2"/>
<dbReference type="EMBL" id="CP018762">
    <property type="protein sequence ID" value="APZ33488.1"/>
    <property type="molecule type" value="Genomic_DNA"/>
</dbReference>
<sequence length="85" mass="9330">MATITARDASRGFSALLDRIERDGEEFTIVRDGRVVARIMPAAARTVGSFLQRRAGHLALDDDFAADAESARDILTPDNGDPWRD</sequence>
<comment type="similarity">
    <text evidence="1 2">Belongs to the phD/YefM antitoxin family.</text>
</comment>
<dbReference type="Pfam" id="PF02604">
    <property type="entry name" value="PhdYeFM_antitox"/>
    <property type="match status" value="1"/>
</dbReference>
<gene>
    <name evidence="3" type="ORF">BOH66_03775</name>
</gene>
<evidence type="ECO:0000313" key="3">
    <source>
        <dbReference type="EMBL" id="APZ33488.1"/>
    </source>
</evidence>
<dbReference type="SUPFAM" id="SSF143120">
    <property type="entry name" value="YefM-like"/>
    <property type="match status" value="1"/>
</dbReference>
<comment type="function">
    <text evidence="2">Antitoxin component of a type II toxin-antitoxin (TA) system.</text>
</comment>
<organism evidence="3 4">
    <name type="scientific">Microbacterium aurum</name>
    <dbReference type="NCBI Taxonomy" id="36805"/>
    <lineage>
        <taxon>Bacteria</taxon>
        <taxon>Bacillati</taxon>
        <taxon>Actinomycetota</taxon>
        <taxon>Actinomycetes</taxon>
        <taxon>Micrococcales</taxon>
        <taxon>Microbacteriaceae</taxon>
        <taxon>Microbacterium</taxon>
    </lineage>
</organism>
<dbReference type="Gene3D" id="3.40.1620.10">
    <property type="entry name" value="YefM-like domain"/>
    <property type="match status" value="1"/>
</dbReference>